<gene>
    <name evidence="11" type="ORF">ALC57_03461</name>
</gene>
<dbReference type="Pfam" id="PF02755">
    <property type="entry name" value="RPEL"/>
    <property type="match status" value="2"/>
</dbReference>
<dbReference type="SMART" id="SM00707">
    <property type="entry name" value="RPEL"/>
    <property type="match status" value="2"/>
</dbReference>
<keyword evidence="6" id="KW-0539">Nucleus</keyword>
<protein>
    <submittedName>
        <fullName evidence="11">MKL/myocardin-like protein 1</fullName>
    </submittedName>
</protein>
<feature type="compositionally biased region" description="Polar residues" evidence="9">
    <location>
        <begin position="1020"/>
        <end position="1035"/>
    </location>
</feature>
<dbReference type="PANTHER" id="PTHR22793:SF12">
    <property type="entry name" value="MYOCARDIN-RELATED TRANSCRIPTION FACTOR, ISOFORM H"/>
    <property type="match status" value="1"/>
</dbReference>
<dbReference type="GO" id="GO:0003713">
    <property type="term" value="F:transcription coactivator activity"/>
    <property type="evidence" value="ECO:0007669"/>
    <property type="project" value="TreeGrafter"/>
</dbReference>
<comment type="subcellular location">
    <subcellularLocation>
        <location evidence="1">Nucleus</location>
    </subcellularLocation>
</comment>
<dbReference type="InterPro" id="IPR043451">
    <property type="entry name" value="Myocardin-like"/>
</dbReference>
<dbReference type="GO" id="GO:0005634">
    <property type="term" value="C:nucleus"/>
    <property type="evidence" value="ECO:0007669"/>
    <property type="project" value="UniProtKB-SubCell"/>
</dbReference>
<name>A0A195EFV0_9HYME</name>
<evidence type="ECO:0000256" key="3">
    <source>
        <dbReference type="ARBA" id="ARBA00023015"/>
    </source>
</evidence>
<feature type="region of interest" description="Disordered" evidence="9">
    <location>
        <begin position="778"/>
        <end position="797"/>
    </location>
</feature>
<dbReference type="GO" id="GO:0045944">
    <property type="term" value="P:positive regulation of transcription by RNA polymerase II"/>
    <property type="evidence" value="ECO:0007669"/>
    <property type="project" value="TreeGrafter"/>
</dbReference>
<dbReference type="PROSITE" id="PS51073">
    <property type="entry name" value="RPEL"/>
    <property type="match status" value="2"/>
</dbReference>
<keyword evidence="2" id="KW-0677">Repeat</keyword>
<sequence length="1080" mass="117872">MVTLDTEQKPERQHCGRRMCAICRRIKRDKALKTPPAFHEQRKQLERAKTGDLLKAKIQQRPGRDELVRQHILEDVGHVDPSLAERQRMLKKARLADQLNDQLSHRPGPLELIQKNILHTEEPIERAVKEGHIPFKATCEGQVTKPQHPDHYITFEDDSQSSEGAPSPQLESRSSDVLETAAASAGIVTVSLSIPSTGGAVVVSSTSPVFQQTSTESTIQTFAELCNTVVGTQQQQGQQQVPQGQQHTSTQASQTTNGPSTTLLPLAPAPSPMSLGSTTSSLSPLSNISIASPPAPPPAAITPRPQPSPIAATAVPTCQRSDAPGKDKNRKKSKTKSQPKTRTIKFHEYKLKLLGTAKLFGYKLEPKDFTGNTPLSRELVSSISDETREARDNYRVPGTAGWHYKLVAECNKTGKKDDMRARRGARVEGGGRVAFFIFSLRNDSYPQIILPAAQKPLSLTSSGASDAGSVSGSSANAASPAPSNSSNNPSEQPPLRPLGKLEDMKVSDLKVELKRRNLPVSGSKPQLIERLKPFTESSSNSISNSTGPHVTHMGHILMDTPGPMATDDSSSQVKSPCSIVKDEPSSPRTASPHSEHDDPLSPPGDDIIKVQRKRIEELQRELYKSQQQLQQIRQTQPTTVRAEKLALQQHIQNKMQQQQLALHLQQLQHLQQQQQLQHQQQQQQQSQQQTQPQQATIHQINAKASLAAFLQAQPNNATAILDSATLTAINNKKNQSKNSTTVQIPTAIVLNLAKPTKLNGSFLGALVAQAQVQQQQQQQQQQQTTTTEDIKPPPPQYDEAAKLLKVKIEPVQKSHIKSQVVDDVLEILIKNGELPPSAAQDPATPTTPNRQLQPNLVFTAPVDSPTQSLVFTAASPMSPISPIPMEVSHSGCPSPSTPAPPPPPPLPLTAFSIQLPTALQQLQQQEEITPFGTDLLTSEAELDAAMLLSPQSVQQASPDPQPSQEVTPDNANLDLKELGLDLETLDPMDFVQLDCDMPMDMDDPDWLDSLMPQSPPPSATMPSSNHQSNTPSISLSSTDIYDPLLGSSQYSFDLFNMEDSDFKMSSDLSPMTWDKVDFAT</sequence>
<proteinExistence type="predicted"/>
<dbReference type="Gene3D" id="1.10.720.30">
    <property type="entry name" value="SAP domain"/>
    <property type="match status" value="1"/>
</dbReference>
<dbReference type="InterPro" id="IPR036361">
    <property type="entry name" value="SAP_dom_sf"/>
</dbReference>
<dbReference type="Proteomes" id="UP000078492">
    <property type="component" value="Unassembled WGS sequence"/>
</dbReference>
<dbReference type="InterPro" id="IPR003034">
    <property type="entry name" value="SAP_dom"/>
</dbReference>
<dbReference type="STRING" id="471704.A0A195EFV0"/>
<organism evidence="11 12">
    <name type="scientific">Trachymyrmex cornetzi</name>
    <dbReference type="NCBI Taxonomy" id="471704"/>
    <lineage>
        <taxon>Eukaryota</taxon>
        <taxon>Metazoa</taxon>
        <taxon>Ecdysozoa</taxon>
        <taxon>Arthropoda</taxon>
        <taxon>Hexapoda</taxon>
        <taxon>Insecta</taxon>
        <taxon>Pterygota</taxon>
        <taxon>Neoptera</taxon>
        <taxon>Endopterygota</taxon>
        <taxon>Hymenoptera</taxon>
        <taxon>Apocrita</taxon>
        <taxon>Aculeata</taxon>
        <taxon>Formicoidea</taxon>
        <taxon>Formicidae</taxon>
        <taxon>Myrmicinae</taxon>
        <taxon>Trachymyrmex</taxon>
    </lineage>
</organism>
<feature type="region of interest" description="Disordered" evidence="9">
    <location>
        <begin position="1002"/>
        <end position="1035"/>
    </location>
</feature>
<dbReference type="AlphaFoldDB" id="A0A195EFV0"/>
<feature type="region of interest" description="Disordered" evidence="9">
    <location>
        <begin position="459"/>
        <end position="502"/>
    </location>
</feature>
<dbReference type="PROSITE" id="PS50800">
    <property type="entry name" value="SAP"/>
    <property type="match status" value="1"/>
</dbReference>
<evidence type="ECO:0000313" key="12">
    <source>
        <dbReference type="Proteomes" id="UP000078492"/>
    </source>
</evidence>
<feature type="repeat" description="RPEL" evidence="7">
    <location>
        <begin position="52"/>
        <end position="77"/>
    </location>
</feature>
<evidence type="ECO:0000256" key="2">
    <source>
        <dbReference type="ARBA" id="ARBA00022737"/>
    </source>
</evidence>
<feature type="compositionally biased region" description="Basic residues" evidence="9">
    <location>
        <begin position="328"/>
        <end position="342"/>
    </location>
</feature>
<feature type="compositionally biased region" description="Low complexity" evidence="9">
    <location>
        <begin position="237"/>
        <end position="292"/>
    </location>
</feature>
<feature type="compositionally biased region" description="Pro residues" evidence="9">
    <location>
        <begin position="293"/>
        <end position="308"/>
    </location>
</feature>
<dbReference type="Gene3D" id="6.10.140.2040">
    <property type="match status" value="1"/>
</dbReference>
<dbReference type="Gene3D" id="6.10.150.10">
    <property type="match status" value="1"/>
</dbReference>
<evidence type="ECO:0000256" key="7">
    <source>
        <dbReference type="PROSITE-ProRule" id="PRU00401"/>
    </source>
</evidence>
<dbReference type="EMBL" id="KQ978957">
    <property type="protein sequence ID" value="KYN27118.1"/>
    <property type="molecule type" value="Genomic_DNA"/>
</dbReference>
<keyword evidence="12" id="KW-1185">Reference proteome</keyword>
<feature type="coiled-coil region" evidence="8">
    <location>
        <begin position="608"/>
        <end position="684"/>
    </location>
</feature>
<evidence type="ECO:0000256" key="6">
    <source>
        <dbReference type="ARBA" id="ARBA00023242"/>
    </source>
</evidence>
<evidence type="ECO:0000256" key="9">
    <source>
        <dbReference type="SAM" id="MobiDB-lite"/>
    </source>
</evidence>
<dbReference type="SUPFAM" id="SSF68906">
    <property type="entry name" value="SAP domain"/>
    <property type="match status" value="1"/>
</dbReference>
<feature type="domain" description="SAP" evidence="10">
    <location>
        <begin position="501"/>
        <end position="535"/>
    </location>
</feature>
<dbReference type="Pfam" id="PF02037">
    <property type="entry name" value="SAP"/>
    <property type="match status" value="1"/>
</dbReference>
<evidence type="ECO:0000313" key="11">
    <source>
        <dbReference type="EMBL" id="KYN27118.1"/>
    </source>
</evidence>
<feature type="repeat" description="RPEL" evidence="7">
    <location>
        <begin position="97"/>
        <end position="122"/>
    </location>
</feature>
<feature type="region of interest" description="Disordered" evidence="9">
    <location>
        <begin position="142"/>
        <end position="177"/>
    </location>
</feature>
<feature type="region of interest" description="Disordered" evidence="9">
    <location>
        <begin position="237"/>
        <end position="342"/>
    </location>
</feature>
<evidence type="ECO:0000256" key="1">
    <source>
        <dbReference type="ARBA" id="ARBA00004123"/>
    </source>
</evidence>
<dbReference type="SMART" id="SM00513">
    <property type="entry name" value="SAP"/>
    <property type="match status" value="1"/>
</dbReference>
<reference evidence="11 12" key="1">
    <citation type="submission" date="2015-09" db="EMBL/GenBank/DDBJ databases">
        <title>Trachymyrmex cornetzi WGS genome.</title>
        <authorList>
            <person name="Nygaard S."/>
            <person name="Hu H."/>
            <person name="Boomsma J."/>
            <person name="Zhang G."/>
        </authorList>
    </citation>
    <scope>NUCLEOTIDE SEQUENCE [LARGE SCALE GENOMIC DNA]</scope>
    <source>
        <strain evidence="11">Tcor2-1</strain>
        <tissue evidence="11">Whole body</tissue>
    </source>
</reference>
<accession>A0A195EFV0</accession>
<evidence type="ECO:0000256" key="5">
    <source>
        <dbReference type="ARBA" id="ARBA00023163"/>
    </source>
</evidence>
<dbReference type="InterPro" id="IPR004018">
    <property type="entry name" value="RPEL_repeat"/>
</dbReference>
<feature type="region of interest" description="Disordered" evidence="9">
    <location>
        <begin position="559"/>
        <end position="606"/>
    </location>
</feature>
<dbReference type="PANTHER" id="PTHR22793">
    <property type="entry name" value="MYOCARDIN-RELATED TRANSCRIPTION FACTOR-RELATED"/>
    <property type="match status" value="1"/>
</dbReference>
<evidence type="ECO:0000259" key="10">
    <source>
        <dbReference type="PROSITE" id="PS50800"/>
    </source>
</evidence>
<evidence type="ECO:0000256" key="4">
    <source>
        <dbReference type="ARBA" id="ARBA00023054"/>
    </source>
</evidence>
<keyword evidence="4 8" id="KW-0175">Coiled coil</keyword>
<evidence type="ECO:0000256" key="8">
    <source>
        <dbReference type="SAM" id="Coils"/>
    </source>
</evidence>
<feature type="compositionally biased region" description="Low complexity" evidence="9">
    <location>
        <begin position="461"/>
        <end position="490"/>
    </location>
</feature>
<feature type="compositionally biased region" description="Low complexity" evidence="9">
    <location>
        <begin position="778"/>
        <end position="787"/>
    </location>
</feature>
<feature type="compositionally biased region" description="Polar residues" evidence="9">
    <location>
        <begin position="161"/>
        <end position="177"/>
    </location>
</feature>
<keyword evidence="5" id="KW-0804">Transcription</keyword>
<keyword evidence="3" id="KW-0805">Transcription regulation</keyword>